<comment type="caution">
    <text evidence="2">The sequence shown here is derived from an EMBL/GenBank/DDBJ whole genome shotgun (WGS) entry which is preliminary data.</text>
</comment>
<evidence type="ECO:0000256" key="1">
    <source>
        <dbReference type="SAM" id="SignalP"/>
    </source>
</evidence>
<gene>
    <name evidence="2" type="ORF">GM676_20125</name>
</gene>
<keyword evidence="1" id="KW-0732">Signal</keyword>
<dbReference type="Gene3D" id="2.40.50.120">
    <property type="match status" value="1"/>
</dbReference>
<feature type="chain" id="PRO_5026777401" evidence="1">
    <location>
        <begin position="19"/>
        <end position="144"/>
    </location>
</feature>
<dbReference type="EMBL" id="WNKY01000025">
    <property type="protein sequence ID" value="MTV39876.1"/>
    <property type="molecule type" value="Genomic_DNA"/>
</dbReference>
<dbReference type="InterPro" id="IPR008993">
    <property type="entry name" value="TIMP-like_OB-fold"/>
</dbReference>
<name>A0A6L6PL70_9BURK</name>
<dbReference type="Proteomes" id="UP000475582">
    <property type="component" value="Unassembled WGS sequence"/>
</dbReference>
<dbReference type="RefSeq" id="WP_155465677.1">
    <property type="nucleotide sequence ID" value="NZ_WNKY01000025.1"/>
</dbReference>
<keyword evidence="3" id="KW-1185">Reference proteome</keyword>
<dbReference type="OrthoDB" id="8074721at2"/>
<reference evidence="2 3" key="1">
    <citation type="submission" date="2019-11" db="EMBL/GenBank/DDBJ databases">
        <title>Type strains purchased from KCTC, JCM and DSMZ.</title>
        <authorList>
            <person name="Lu H."/>
        </authorList>
    </citation>
    <scope>NUCLEOTIDE SEQUENCE [LARGE SCALE GENOMIC DNA]</scope>
    <source>
        <strain evidence="2 3">KCTC 22382</strain>
    </source>
</reference>
<protein>
    <submittedName>
        <fullName evidence="2">Uncharacterized protein</fullName>
    </submittedName>
</protein>
<proteinExistence type="predicted"/>
<feature type="signal peptide" evidence="1">
    <location>
        <begin position="1"/>
        <end position="18"/>
    </location>
</feature>
<evidence type="ECO:0000313" key="3">
    <source>
        <dbReference type="Proteomes" id="UP000475582"/>
    </source>
</evidence>
<evidence type="ECO:0000313" key="2">
    <source>
        <dbReference type="EMBL" id="MTV39876.1"/>
    </source>
</evidence>
<accession>A0A6L6PL70</accession>
<sequence length="144" mass="15388">MKFVLSIAAALTALPAIACSSLHQPTDAELFAKATAVFRARVTETKLAKFANPAKPSEVEEVVEARYEIREIFKGTPSSTGVVRDLPFGPGNCSLGLMAGTEYVFYPDSNGLVLIFSGSFGFLNSEGTDVKPRLEALRALASSR</sequence>
<organism evidence="2 3">
    <name type="scientific">Duganella radicis</name>
    <dbReference type="NCBI Taxonomy" id="551988"/>
    <lineage>
        <taxon>Bacteria</taxon>
        <taxon>Pseudomonadati</taxon>
        <taxon>Pseudomonadota</taxon>
        <taxon>Betaproteobacteria</taxon>
        <taxon>Burkholderiales</taxon>
        <taxon>Oxalobacteraceae</taxon>
        <taxon>Telluria group</taxon>
        <taxon>Duganella</taxon>
    </lineage>
</organism>
<dbReference type="AlphaFoldDB" id="A0A6L6PL70"/>